<keyword evidence="9" id="KW-1185">Reference proteome</keyword>
<dbReference type="PANTHER" id="PTHR45779:SF7">
    <property type="entry name" value="PEPTIDYLPROLYL ISOMERASE"/>
    <property type="match status" value="1"/>
</dbReference>
<evidence type="ECO:0000256" key="5">
    <source>
        <dbReference type="PROSITE-ProRule" id="PRU00277"/>
    </source>
</evidence>
<dbReference type="EMBL" id="WJQU01000004">
    <property type="protein sequence ID" value="KAJ6636736.1"/>
    <property type="molecule type" value="Genomic_DNA"/>
</dbReference>
<comment type="catalytic activity">
    <reaction evidence="1 5">
        <text>[protein]-peptidylproline (omega=180) = [protein]-peptidylproline (omega=0)</text>
        <dbReference type="Rhea" id="RHEA:16237"/>
        <dbReference type="Rhea" id="RHEA-COMP:10747"/>
        <dbReference type="Rhea" id="RHEA-COMP:10748"/>
        <dbReference type="ChEBI" id="CHEBI:83833"/>
        <dbReference type="ChEBI" id="CHEBI:83834"/>
        <dbReference type="EC" id="5.2.1.8"/>
    </reaction>
</comment>
<dbReference type="PROSITE" id="PS50059">
    <property type="entry name" value="FKBP_PPIASE"/>
    <property type="match status" value="1"/>
</dbReference>
<protein>
    <recommendedName>
        <fullName evidence="2 5">peptidylprolyl isomerase</fullName>
        <ecNumber evidence="2 5">5.2.1.8</ecNumber>
    </recommendedName>
</protein>
<dbReference type="Gene3D" id="3.10.50.40">
    <property type="match status" value="1"/>
</dbReference>
<dbReference type="AlphaFoldDB" id="A0A9Q0MRS2"/>
<comment type="caution">
    <text evidence="8">The sequence shown here is derived from an EMBL/GenBank/DDBJ whole genome shotgun (WGS) entry which is preliminary data.</text>
</comment>
<dbReference type="OrthoDB" id="77911at2759"/>
<reference evidence="8" key="1">
    <citation type="submission" date="2022-07" db="EMBL/GenBank/DDBJ databases">
        <authorList>
            <person name="Trinca V."/>
            <person name="Uliana J.V.C."/>
            <person name="Torres T.T."/>
            <person name="Ward R.J."/>
            <person name="Monesi N."/>
        </authorList>
    </citation>
    <scope>NUCLEOTIDE SEQUENCE</scope>
    <source>
        <strain evidence="8">HSMRA1968</strain>
        <tissue evidence="8">Whole embryos</tissue>
    </source>
</reference>
<proteinExistence type="predicted"/>
<dbReference type="GO" id="GO:0003755">
    <property type="term" value="F:peptidyl-prolyl cis-trans isomerase activity"/>
    <property type="evidence" value="ECO:0007669"/>
    <property type="project" value="UniProtKB-KW"/>
</dbReference>
<dbReference type="Pfam" id="PF00254">
    <property type="entry name" value="FKBP_C"/>
    <property type="match status" value="1"/>
</dbReference>
<feature type="domain" description="PPIase FKBP-type" evidence="7">
    <location>
        <begin position="42"/>
        <end position="130"/>
    </location>
</feature>
<sequence>MKVPIIYLAYATLLCLIGVNAEAKLKIGIKKRVECTTKSKKGDLVHIHYTGTLQDGTEFDSSIPRGQPLTFTLGAGQVIKGWDQGLLGMCEGEKRRLVIPPELGYGKSGAGEKIPPDSTLIFETELIKIERKTEL</sequence>
<dbReference type="EC" id="5.2.1.8" evidence="2 5"/>
<dbReference type="SUPFAM" id="SSF54534">
    <property type="entry name" value="FKBP-like"/>
    <property type="match status" value="1"/>
</dbReference>
<keyword evidence="4 5" id="KW-0413">Isomerase</keyword>
<keyword evidence="6" id="KW-0732">Signal</keyword>
<evidence type="ECO:0000256" key="6">
    <source>
        <dbReference type="SAM" id="SignalP"/>
    </source>
</evidence>
<dbReference type="InterPro" id="IPR044609">
    <property type="entry name" value="FKBP2/11"/>
</dbReference>
<dbReference type="GO" id="GO:0005783">
    <property type="term" value="C:endoplasmic reticulum"/>
    <property type="evidence" value="ECO:0007669"/>
    <property type="project" value="TreeGrafter"/>
</dbReference>
<dbReference type="InterPro" id="IPR046357">
    <property type="entry name" value="PPIase_dom_sf"/>
</dbReference>
<evidence type="ECO:0000256" key="4">
    <source>
        <dbReference type="ARBA" id="ARBA00023235"/>
    </source>
</evidence>
<accession>A0A9Q0MRS2</accession>
<dbReference type="FunFam" id="3.10.50.40:FF:000006">
    <property type="entry name" value="Peptidyl-prolyl cis-trans isomerase"/>
    <property type="match status" value="1"/>
</dbReference>
<evidence type="ECO:0000313" key="9">
    <source>
        <dbReference type="Proteomes" id="UP001151699"/>
    </source>
</evidence>
<evidence type="ECO:0000259" key="7">
    <source>
        <dbReference type="PROSITE" id="PS50059"/>
    </source>
</evidence>
<dbReference type="InterPro" id="IPR001179">
    <property type="entry name" value="PPIase_FKBP_dom"/>
</dbReference>
<organism evidence="8 9">
    <name type="scientific">Pseudolycoriella hygida</name>
    <dbReference type="NCBI Taxonomy" id="35572"/>
    <lineage>
        <taxon>Eukaryota</taxon>
        <taxon>Metazoa</taxon>
        <taxon>Ecdysozoa</taxon>
        <taxon>Arthropoda</taxon>
        <taxon>Hexapoda</taxon>
        <taxon>Insecta</taxon>
        <taxon>Pterygota</taxon>
        <taxon>Neoptera</taxon>
        <taxon>Endopterygota</taxon>
        <taxon>Diptera</taxon>
        <taxon>Nematocera</taxon>
        <taxon>Sciaroidea</taxon>
        <taxon>Sciaridae</taxon>
        <taxon>Pseudolycoriella</taxon>
    </lineage>
</organism>
<dbReference type="PANTHER" id="PTHR45779">
    <property type="entry name" value="PEPTIDYLPROLYL ISOMERASE"/>
    <property type="match status" value="1"/>
</dbReference>
<evidence type="ECO:0000256" key="2">
    <source>
        <dbReference type="ARBA" id="ARBA00013194"/>
    </source>
</evidence>
<evidence type="ECO:0000313" key="8">
    <source>
        <dbReference type="EMBL" id="KAJ6636736.1"/>
    </source>
</evidence>
<evidence type="ECO:0000256" key="3">
    <source>
        <dbReference type="ARBA" id="ARBA00023110"/>
    </source>
</evidence>
<name>A0A9Q0MRS2_9DIPT</name>
<dbReference type="Proteomes" id="UP001151699">
    <property type="component" value="Chromosome C"/>
</dbReference>
<gene>
    <name evidence="8" type="primary">Fkbp2_2</name>
    <name evidence="8" type="ORF">Bhyg_15330</name>
</gene>
<feature type="signal peptide" evidence="6">
    <location>
        <begin position="1"/>
        <end position="21"/>
    </location>
</feature>
<keyword evidence="3 5" id="KW-0697">Rotamase</keyword>
<evidence type="ECO:0000256" key="1">
    <source>
        <dbReference type="ARBA" id="ARBA00000971"/>
    </source>
</evidence>
<feature type="chain" id="PRO_5040217433" description="peptidylprolyl isomerase" evidence="6">
    <location>
        <begin position="22"/>
        <end position="135"/>
    </location>
</feature>